<evidence type="ECO:0000256" key="6">
    <source>
        <dbReference type="ARBA" id="ARBA00023136"/>
    </source>
</evidence>
<feature type="transmembrane region" description="Helical" evidence="7">
    <location>
        <begin position="152"/>
        <end position="172"/>
    </location>
</feature>
<keyword evidence="6 7" id="KW-0472">Membrane</keyword>
<feature type="transmembrane region" description="Helical" evidence="7">
    <location>
        <begin position="104"/>
        <end position="123"/>
    </location>
</feature>
<dbReference type="GO" id="GO:0016787">
    <property type="term" value="F:hydrolase activity"/>
    <property type="evidence" value="ECO:0007669"/>
    <property type="project" value="UniProtKB-KW"/>
</dbReference>
<evidence type="ECO:0000256" key="7">
    <source>
        <dbReference type="SAM" id="Phobius"/>
    </source>
</evidence>
<dbReference type="Pfam" id="PF01569">
    <property type="entry name" value="PAP2"/>
    <property type="match status" value="1"/>
</dbReference>
<evidence type="ECO:0000259" key="8">
    <source>
        <dbReference type="SMART" id="SM00014"/>
    </source>
</evidence>
<dbReference type="InterPro" id="IPR000326">
    <property type="entry name" value="PAP2/HPO"/>
</dbReference>
<evidence type="ECO:0000256" key="3">
    <source>
        <dbReference type="ARBA" id="ARBA00022692"/>
    </source>
</evidence>
<evidence type="ECO:0000313" key="10">
    <source>
        <dbReference type="Proteomes" id="UP000231198"/>
    </source>
</evidence>
<accession>A0A2H0WTK8</accession>
<feature type="transmembrane region" description="Helical" evidence="7">
    <location>
        <begin position="28"/>
        <end position="52"/>
    </location>
</feature>
<keyword evidence="2" id="KW-1003">Cell membrane</keyword>
<comment type="subcellular location">
    <subcellularLocation>
        <location evidence="1">Cell membrane</location>
        <topology evidence="1">Multi-pass membrane protein</topology>
    </subcellularLocation>
</comment>
<proteinExistence type="predicted"/>
<evidence type="ECO:0000256" key="4">
    <source>
        <dbReference type="ARBA" id="ARBA00022801"/>
    </source>
</evidence>
<comment type="caution">
    <text evidence="9">The sequence shown here is derived from an EMBL/GenBank/DDBJ whole genome shotgun (WGS) entry which is preliminary data.</text>
</comment>
<gene>
    <name evidence="9" type="ORF">COT62_00850</name>
</gene>
<dbReference type="Gene3D" id="1.20.144.10">
    <property type="entry name" value="Phosphatidic acid phosphatase type 2/haloperoxidase"/>
    <property type="match status" value="2"/>
</dbReference>
<dbReference type="SUPFAM" id="SSF48317">
    <property type="entry name" value="Acid phosphatase/Vanadium-dependent haloperoxidase"/>
    <property type="match status" value="1"/>
</dbReference>
<dbReference type="AlphaFoldDB" id="A0A2H0WTK8"/>
<keyword evidence="4" id="KW-0378">Hydrolase</keyword>
<evidence type="ECO:0000256" key="2">
    <source>
        <dbReference type="ARBA" id="ARBA00022475"/>
    </source>
</evidence>
<dbReference type="PANTHER" id="PTHR14969:SF62">
    <property type="entry name" value="DECAPRENYLPHOSPHORYL-5-PHOSPHORIBOSE PHOSPHATASE RV3807C-RELATED"/>
    <property type="match status" value="1"/>
</dbReference>
<evidence type="ECO:0000313" key="9">
    <source>
        <dbReference type="EMBL" id="PIS15955.1"/>
    </source>
</evidence>
<dbReference type="SMART" id="SM00014">
    <property type="entry name" value="acidPPc"/>
    <property type="match status" value="1"/>
</dbReference>
<dbReference type="Proteomes" id="UP000231198">
    <property type="component" value="Unassembled WGS sequence"/>
</dbReference>
<keyword evidence="5 7" id="KW-1133">Transmembrane helix</keyword>
<evidence type="ECO:0000256" key="5">
    <source>
        <dbReference type="ARBA" id="ARBA00022989"/>
    </source>
</evidence>
<feature type="transmembrane region" description="Helical" evidence="7">
    <location>
        <begin position="130"/>
        <end position="146"/>
    </location>
</feature>
<protein>
    <recommendedName>
        <fullName evidence="8">Phosphatidic acid phosphatase type 2/haloperoxidase domain-containing protein</fullName>
    </recommendedName>
</protein>
<dbReference type="PANTHER" id="PTHR14969">
    <property type="entry name" value="SPHINGOSINE-1-PHOSPHATE PHOSPHOHYDROLASE"/>
    <property type="match status" value="1"/>
</dbReference>
<organism evidence="9 10">
    <name type="scientific">Candidatus Roizmanbacteria bacterium CG09_land_8_20_14_0_10_41_9</name>
    <dbReference type="NCBI Taxonomy" id="1974850"/>
    <lineage>
        <taxon>Bacteria</taxon>
        <taxon>Candidatus Roizmaniibacteriota</taxon>
    </lineage>
</organism>
<name>A0A2H0WTK8_9BACT</name>
<reference evidence="10" key="1">
    <citation type="submission" date="2017-09" db="EMBL/GenBank/DDBJ databases">
        <title>Depth-based differentiation of microbial function through sediment-hosted aquifers and enrichment of novel symbionts in the deep terrestrial subsurface.</title>
        <authorList>
            <person name="Probst A.J."/>
            <person name="Ladd B."/>
            <person name="Jarett J.K."/>
            <person name="Geller-Mcgrath D.E."/>
            <person name="Sieber C.M.K."/>
            <person name="Emerson J.B."/>
            <person name="Anantharaman K."/>
            <person name="Thomas B.C."/>
            <person name="Malmstrom R."/>
            <person name="Stieglmeier M."/>
            <person name="Klingl A."/>
            <person name="Woyke T."/>
            <person name="Ryan C.M."/>
            <person name="Banfield J.F."/>
        </authorList>
    </citation>
    <scope>NUCLEOTIDE SEQUENCE [LARGE SCALE GENOMIC DNA]</scope>
</reference>
<feature type="domain" description="Phosphatidic acid phosphatase type 2/haloperoxidase" evidence="8">
    <location>
        <begin position="61"/>
        <end position="169"/>
    </location>
</feature>
<sequence length="176" mass="20183">MVSFIQKVDSGITQPLCFLFPHTGFFDLFFSFFSLKGDSFLIWVLILFFLVLFEKRRDKRFILYFFASFAITALVSNFFLKNIFQRVRPYTLLEKSIAVCPTDFSFPSGHAATAVAAATILSAFDKKRKWFYYTVALLISFSRIYLGCHYVVDIVGGALVGWLISKGVLFLVKRIT</sequence>
<dbReference type="EMBL" id="PEZG01000020">
    <property type="protein sequence ID" value="PIS15955.1"/>
    <property type="molecule type" value="Genomic_DNA"/>
</dbReference>
<dbReference type="InterPro" id="IPR036938">
    <property type="entry name" value="PAP2/HPO_sf"/>
</dbReference>
<feature type="transmembrane region" description="Helical" evidence="7">
    <location>
        <begin position="61"/>
        <end position="84"/>
    </location>
</feature>
<dbReference type="GO" id="GO:0005886">
    <property type="term" value="C:plasma membrane"/>
    <property type="evidence" value="ECO:0007669"/>
    <property type="project" value="UniProtKB-SubCell"/>
</dbReference>
<evidence type="ECO:0000256" key="1">
    <source>
        <dbReference type="ARBA" id="ARBA00004651"/>
    </source>
</evidence>
<keyword evidence="3 7" id="KW-0812">Transmembrane</keyword>